<organism evidence="1 2">
    <name type="scientific">Actinomadura syzygii</name>
    <dbReference type="NCBI Taxonomy" id="1427538"/>
    <lineage>
        <taxon>Bacteria</taxon>
        <taxon>Bacillati</taxon>
        <taxon>Actinomycetota</taxon>
        <taxon>Actinomycetes</taxon>
        <taxon>Streptosporangiales</taxon>
        <taxon>Thermomonosporaceae</taxon>
        <taxon>Actinomadura</taxon>
    </lineage>
</organism>
<feature type="non-terminal residue" evidence="1">
    <location>
        <position position="61"/>
    </location>
</feature>
<keyword evidence="2" id="KW-1185">Reference proteome</keyword>
<accession>A0A5D0TTT4</accession>
<dbReference type="Proteomes" id="UP000322634">
    <property type="component" value="Unassembled WGS sequence"/>
</dbReference>
<dbReference type="AlphaFoldDB" id="A0A5D0TTT4"/>
<reference evidence="1 2" key="1">
    <citation type="submission" date="2019-08" db="EMBL/GenBank/DDBJ databases">
        <title>Actinomadura sp. nov. CYP1-5 isolated from mountain soil.</title>
        <authorList>
            <person name="Songsumanus A."/>
            <person name="Kuncharoen N."/>
            <person name="Kudo T."/>
            <person name="Yuki M."/>
            <person name="Igarashi Y."/>
            <person name="Tanasupawat S."/>
        </authorList>
    </citation>
    <scope>NUCLEOTIDE SEQUENCE [LARGE SCALE GENOMIC DNA]</scope>
    <source>
        <strain evidence="1 2">GKU157</strain>
    </source>
</reference>
<gene>
    <name evidence="1" type="ORF">FXF65_38330</name>
</gene>
<protein>
    <submittedName>
        <fullName evidence="1">Uncharacterized protein</fullName>
    </submittedName>
</protein>
<evidence type="ECO:0000313" key="1">
    <source>
        <dbReference type="EMBL" id="TYC08735.1"/>
    </source>
</evidence>
<proteinExistence type="predicted"/>
<name>A0A5D0TTT4_9ACTN</name>
<evidence type="ECO:0000313" key="2">
    <source>
        <dbReference type="Proteomes" id="UP000322634"/>
    </source>
</evidence>
<sequence>MAGACALTIIGCLAAARRRPDAAGAALGTATGIAFGLTAAVLKAGAGTFDDPVALVTNWAP</sequence>
<dbReference type="EMBL" id="VSFF01000016">
    <property type="protein sequence ID" value="TYC08735.1"/>
    <property type="molecule type" value="Genomic_DNA"/>
</dbReference>
<dbReference type="RefSeq" id="WP_222868965.1">
    <property type="nucleotide sequence ID" value="NZ_VSFF01000016.1"/>
</dbReference>
<comment type="caution">
    <text evidence="1">The sequence shown here is derived from an EMBL/GenBank/DDBJ whole genome shotgun (WGS) entry which is preliminary data.</text>
</comment>